<evidence type="ECO:0000313" key="2">
    <source>
        <dbReference type="EMBL" id="KKQ89489.1"/>
    </source>
</evidence>
<reference evidence="2 3" key="1">
    <citation type="journal article" date="2015" name="Nature">
        <title>rRNA introns, odd ribosomes, and small enigmatic genomes across a large radiation of phyla.</title>
        <authorList>
            <person name="Brown C.T."/>
            <person name="Hug L.A."/>
            <person name="Thomas B.C."/>
            <person name="Sharon I."/>
            <person name="Castelle C.J."/>
            <person name="Singh A."/>
            <person name="Wilkins M.J."/>
            <person name="Williams K.H."/>
            <person name="Banfield J.F."/>
        </authorList>
    </citation>
    <scope>NUCLEOTIDE SEQUENCE [LARGE SCALE GENOMIC DNA]</scope>
</reference>
<dbReference type="PANTHER" id="PTHR12526">
    <property type="entry name" value="GLYCOSYLTRANSFERASE"/>
    <property type="match status" value="1"/>
</dbReference>
<proteinExistence type="predicted"/>
<protein>
    <submittedName>
        <fullName evidence="2">Glycosyl transferase group 1</fullName>
    </submittedName>
</protein>
<dbReference type="PANTHER" id="PTHR12526:SF625">
    <property type="entry name" value="PHOSPHATIDYLINOSITOL GLYCAN-CLASS A"/>
    <property type="match status" value="1"/>
</dbReference>
<dbReference type="EMBL" id="LBVO01000024">
    <property type="protein sequence ID" value="KKQ89489.1"/>
    <property type="molecule type" value="Genomic_DNA"/>
</dbReference>
<dbReference type="CDD" id="cd03801">
    <property type="entry name" value="GT4_PimA-like"/>
    <property type="match status" value="1"/>
</dbReference>
<feature type="domain" description="Glycosyl transferase family 1" evidence="1">
    <location>
        <begin position="1"/>
        <end position="146"/>
    </location>
</feature>
<dbReference type="InterPro" id="IPR001296">
    <property type="entry name" value="Glyco_trans_1"/>
</dbReference>
<comment type="caution">
    <text evidence="2">The sequence shown here is derived from an EMBL/GenBank/DDBJ whole genome shotgun (WGS) entry which is preliminary data.</text>
</comment>
<dbReference type="SUPFAM" id="SSF53756">
    <property type="entry name" value="UDP-Glycosyltransferase/glycogen phosphorylase"/>
    <property type="match status" value="1"/>
</dbReference>
<keyword evidence="2" id="KW-0808">Transferase</keyword>
<dbReference type="Gene3D" id="3.40.50.2000">
    <property type="entry name" value="Glycogen Phosphorylase B"/>
    <property type="match status" value="2"/>
</dbReference>
<gene>
    <name evidence="2" type="ORF">UT11_C0024G0010</name>
</gene>
<dbReference type="AlphaFoldDB" id="A0A0G0NUD5"/>
<evidence type="ECO:0000313" key="3">
    <source>
        <dbReference type="Proteomes" id="UP000033934"/>
    </source>
</evidence>
<dbReference type="Proteomes" id="UP000033934">
    <property type="component" value="Unassembled WGS sequence"/>
</dbReference>
<accession>A0A0G0NUD5</accession>
<name>A0A0G0NUD5_9BACT</name>
<dbReference type="GO" id="GO:0016757">
    <property type="term" value="F:glycosyltransferase activity"/>
    <property type="evidence" value="ECO:0007669"/>
    <property type="project" value="InterPro"/>
</dbReference>
<sequence>RLTKEKGIEYLIKSAKKIKAEIFIIGGGVEKRRLMDYARKTEATNIHFLGYFGKEYIEELREFYRKADVLVLPSVVDESLGLVLLEAMACETPVVASNKGGIPLAVKDKVNGYLIRAKSSKQITEKVNWLLNNPEKSAVMGKNARQLIQEKFSWQSISPKIVKIYETTNNESQTLRKKYQILDQTDIEKQEIELNKKIGYVS</sequence>
<organism evidence="2 3">
    <name type="scientific">Berkelbacteria bacterium GW2011_GWA2_38_9</name>
    <dbReference type="NCBI Taxonomy" id="1618334"/>
    <lineage>
        <taxon>Bacteria</taxon>
        <taxon>Candidatus Berkelbacteria</taxon>
    </lineage>
</organism>
<feature type="non-terminal residue" evidence="2">
    <location>
        <position position="1"/>
    </location>
</feature>
<evidence type="ECO:0000259" key="1">
    <source>
        <dbReference type="Pfam" id="PF00534"/>
    </source>
</evidence>
<dbReference type="Pfam" id="PF00534">
    <property type="entry name" value="Glycos_transf_1"/>
    <property type="match status" value="1"/>
</dbReference>